<evidence type="ECO:0000313" key="1">
    <source>
        <dbReference type="EMBL" id="KAI0032572.1"/>
    </source>
</evidence>
<evidence type="ECO:0000313" key="2">
    <source>
        <dbReference type="Proteomes" id="UP000814128"/>
    </source>
</evidence>
<organism evidence="1 2">
    <name type="scientific">Vararia minispora EC-137</name>
    <dbReference type="NCBI Taxonomy" id="1314806"/>
    <lineage>
        <taxon>Eukaryota</taxon>
        <taxon>Fungi</taxon>
        <taxon>Dikarya</taxon>
        <taxon>Basidiomycota</taxon>
        <taxon>Agaricomycotina</taxon>
        <taxon>Agaricomycetes</taxon>
        <taxon>Russulales</taxon>
        <taxon>Lachnocladiaceae</taxon>
        <taxon>Vararia</taxon>
    </lineage>
</organism>
<accession>A0ACB8QLL2</accession>
<keyword evidence="2" id="KW-1185">Reference proteome</keyword>
<dbReference type="Proteomes" id="UP000814128">
    <property type="component" value="Unassembled WGS sequence"/>
</dbReference>
<sequence>MRWPVGAFIIEVVVWGFPNAYDALHFLSDLRIESQPHVSSALPSVGVLYSGITYHSGPFLNVPVHLFLISSEHLRLLLLQRLATIQGAMYAVGASLAYAPTVPYMSEWFMQKRGLADGVLRVPTTEVYFYSPSSTPLVDTRGPAPILCISRSLSSFLSCSFFSSSNLAFCRVHVHGPGRCSGNKIWLKDWRLLSLVVVKAIQGLACFAPIKAVWLLSMRHFSTPERG</sequence>
<proteinExistence type="predicted"/>
<reference evidence="1" key="2">
    <citation type="journal article" date="2022" name="New Phytol.">
        <title>Evolutionary transition to the ectomycorrhizal habit in the genomes of a hyperdiverse lineage of mushroom-forming fungi.</title>
        <authorList>
            <person name="Looney B."/>
            <person name="Miyauchi S."/>
            <person name="Morin E."/>
            <person name="Drula E."/>
            <person name="Courty P.E."/>
            <person name="Kohler A."/>
            <person name="Kuo A."/>
            <person name="LaButti K."/>
            <person name="Pangilinan J."/>
            <person name="Lipzen A."/>
            <person name="Riley R."/>
            <person name="Andreopoulos W."/>
            <person name="He G."/>
            <person name="Johnson J."/>
            <person name="Nolan M."/>
            <person name="Tritt A."/>
            <person name="Barry K.W."/>
            <person name="Grigoriev I.V."/>
            <person name="Nagy L.G."/>
            <person name="Hibbett D."/>
            <person name="Henrissat B."/>
            <person name="Matheny P.B."/>
            <person name="Labbe J."/>
            <person name="Martin F.M."/>
        </authorList>
    </citation>
    <scope>NUCLEOTIDE SEQUENCE</scope>
    <source>
        <strain evidence="1">EC-137</strain>
    </source>
</reference>
<dbReference type="EMBL" id="MU273542">
    <property type="protein sequence ID" value="KAI0032572.1"/>
    <property type="molecule type" value="Genomic_DNA"/>
</dbReference>
<gene>
    <name evidence="1" type="ORF">K488DRAFT_70539</name>
</gene>
<name>A0ACB8QLL2_9AGAM</name>
<reference evidence="1" key="1">
    <citation type="submission" date="2021-02" db="EMBL/GenBank/DDBJ databases">
        <authorList>
            <consortium name="DOE Joint Genome Institute"/>
            <person name="Ahrendt S."/>
            <person name="Looney B.P."/>
            <person name="Miyauchi S."/>
            <person name="Morin E."/>
            <person name="Drula E."/>
            <person name="Courty P.E."/>
            <person name="Chicoki N."/>
            <person name="Fauchery L."/>
            <person name="Kohler A."/>
            <person name="Kuo A."/>
            <person name="Labutti K."/>
            <person name="Pangilinan J."/>
            <person name="Lipzen A."/>
            <person name="Riley R."/>
            <person name="Andreopoulos W."/>
            <person name="He G."/>
            <person name="Johnson J."/>
            <person name="Barry K.W."/>
            <person name="Grigoriev I.V."/>
            <person name="Nagy L."/>
            <person name="Hibbett D."/>
            <person name="Henrissat B."/>
            <person name="Matheny P.B."/>
            <person name="Labbe J."/>
            <person name="Martin F."/>
        </authorList>
    </citation>
    <scope>NUCLEOTIDE SEQUENCE</scope>
    <source>
        <strain evidence="1">EC-137</strain>
    </source>
</reference>
<comment type="caution">
    <text evidence="1">The sequence shown here is derived from an EMBL/GenBank/DDBJ whole genome shotgun (WGS) entry which is preliminary data.</text>
</comment>
<protein>
    <submittedName>
        <fullName evidence="1">Uncharacterized protein</fullName>
    </submittedName>
</protein>